<dbReference type="InParanoid" id="G9EMM8"/>
<evidence type="ECO:0000313" key="3">
    <source>
        <dbReference type="Proteomes" id="UP000002770"/>
    </source>
</evidence>
<keyword evidence="1" id="KW-0812">Transmembrane</keyword>
<protein>
    <submittedName>
        <fullName evidence="2">Uncharacterized protein</fullName>
    </submittedName>
</protein>
<dbReference type="Proteomes" id="UP000002770">
    <property type="component" value="Unassembled WGS sequence"/>
</dbReference>
<name>G9EMM8_9GAMM</name>
<dbReference type="HOGENOM" id="CLU_3062950_0_0_6"/>
<evidence type="ECO:0000313" key="2">
    <source>
        <dbReference type="EMBL" id="EHL31422.1"/>
    </source>
</evidence>
<reference evidence="2 3" key="1">
    <citation type="journal article" date="2011" name="BMC Genomics">
        <title>Insight into cross-talk between intra-amoebal pathogens.</title>
        <authorList>
            <person name="Gimenez G."/>
            <person name="Bertelli C."/>
            <person name="Moliner C."/>
            <person name="Robert C."/>
            <person name="Raoult D."/>
            <person name="Fournier P.E."/>
            <person name="Greub G."/>
        </authorList>
    </citation>
    <scope>NUCLEOTIDE SEQUENCE [LARGE SCALE GENOMIC DNA]</scope>
    <source>
        <strain evidence="2 3">LLAP12</strain>
    </source>
</reference>
<proteinExistence type="predicted"/>
<gene>
    <name evidence="2" type="ORF">LDG_6497</name>
</gene>
<keyword evidence="3" id="KW-1185">Reference proteome</keyword>
<keyword evidence="1" id="KW-0472">Membrane</keyword>
<accession>G9EMM8</accession>
<organism evidence="2 3">
    <name type="scientific">Legionella drancourtii LLAP12</name>
    <dbReference type="NCBI Taxonomy" id="658187"/>
    <lineage>
        <taxon>Bacteria</taxon>
        <taxon>Pseudomonadati</taxon>
        <taxon>Pseudomonadota</taxon>
        <taxon>Gammaproteobacteria</taxon>
        <taxon>Legionellales</taxon>
        <taxon>Legionellaceae</taxon>
        <taxon>Legionella</taxon>
    </lineage>
</organism>
<feature type="transmembrane region" description="Helical" evidence="1">
    <location>
        <begin position="32"/>
        <end position="52"/>
    </location>
</feature>
<dbReference type="EMBL" id="JH413814">
    <property type="protein sequence ID" value="EHL31422.1"/>
    <property type="molecule type" value="Genomic_DNA"/>
</dbReference>
<dbReference type="STRING" id="658187.LDG_6497"/>
<evidence type="ECO:0000256" key="1">
    <source>
        <dbReference type="SAM" id="Phobius"/>
    </source>
</evidence>
<dbReference type="AlphaFoldDB" id="G9EMM8"/>
<feature type="transmembrane region" description="Helical" evidence="1">
    <location>
        <begin position="7"/>
        <end position="26"/>
    </location>
</feature>
<sequence>MFGFKDLLIFLCIINPPFIGNILRVAKVFGILNVKSATIFAGASIVIFNTWIQ</sequence>
<keyword evidence="1" id="KW-1133">Transmembrane helix</keyword>